<evidence type="ECO:0000256" key="1">
    <source>
        <dbReference type="SAM" id="MobiDB-lite"/>
    </source>
</evidence>
<dbReference type="PANTHER" id="PTHR43265">
    <property type="entry name" value="ESTERASE ESTD"/>
    <property type="match status" value="1"/>
</dbReference>
<reference evidence="4 5" key="1">
    <citation type="journal article" date="2017" name="Curr. Microbiol.">
        <title>Mucilaginibacter ginsenosidivorans sp. nov., Isolated from Soil of Ginseng Field.</title>
        <authorList>
            <person name="Kim M.M."/>
            <person name="Siddiqi M.Z."/>
            <person name="Im W.T."/>
        </authorList>
    </citation>
    <scope>NUCLEOTIDE SEQUENCE [LARGE SCALE GENOMIC DNA]</scope>
    <source>
        <strain evidence="4 5">Gsoil 3017</strain>
    </source>
</reference>
<dbReference type="Gene3D" id="3.40.50.1820">
    <property type="entry name" value="alpha/beta hydrolase"/>
    <property type="match status" value="1"/>
</dbReference>
<dbReference type="InterPro" id="IPR024981">
    <property type="entry name" value="DUF3887"/>
</dbReference>
<evidence type="ECO:0000313" key="5">
    <source>
        <dbReference type="Proteomes" id="UP000321479"/>
    </source>
</evidence>
<keyword evidence="5" id="KW-1185">Reference proteome</keyword>
<feature type="region of interest" description="Disordered" evidence="1">
    <location>
        <begin position="162"/>
        <end position="184"/>
    </location>
</feature>
<dbReference type="PANTHER" id="PTHR43265:SF1">
    <property type="entry name" value="ESTERASE ESTD"/>
    <property type="match status" value="1"/>
</dbReference>
<dbReference type="KEGG" id="mgin:FRZ54_11160"/>
<dbReference type="EMBL" id="CP042436">
    <property type="protein sequence ID" value="QEC63111.1"/>
    <property type="molecule type" value="Genomic_DNA"/>
</dbReference>
<feature type="domain" description="Serine aminopeptidase S33" evidence="2">
    <location>
        <begin position="238"/>
        <end position="344"/>
    </location>
</feature>
<protein>
    <submittedName>
        <fullName evidence="4">DUF3887 domain-containing protein</fullName>
    </submittedName>
</protein>
<dbReference type="InterPro" id="IPR029058">
    <property type="entry name" value="AB_hydrolase_fold"/>
</dbReference>
<dbReference type="Pfam" id="PF12146">
    <property type="entry name" value="Hydrolase_4"/>
    <property type="match status" value="1"/>
</dbReference>
<dbReference type="Proteomes" id="UP000321479">
    <property type="component" value="Chromosome"/>
</dbReference>
<dbReference type="OrthoDB" id="9809549at2"/>
<gene>
    <name evidence="4" type="ORF">FRZ54_11160</name>
</gene>
<sequence>MPGYPAFKKLILCNKGDQNSTGVSLLNLRYYICFPDDHQMKKTILLLFAAISFKVSAQTEPANYAAAVNKFKLFYNNNQPDSIYKMFGPQMIAALTLDNFKATTVQLRNQLGNLNQTDFTSFTPPVGLYKATFQNAALALRISLNDKDQIIGLLLKPLDTPAPAETAKTGSAESAPKQPSMDPSLAESPIALKTLSATIHGTLTMPKNASGKIPVVLIIAGSGPTDRNGNSEKLGLETNAYKDIAEGLGKNGIASVRYDKRMIGESQTSNKESDLRFDDYVDDAVGLVQMLSNDERFSKVIILGHSEGSLVGMLATRDQPVKGYISVAGAGQRADKIITEQLKSQPKFIQDGFKTLTDSMKKGKTIDNIDPGLYFIARPSIQKYLVSWFRYDPFYVIKSVKVPTLILQGTTDLQVAVTDAERLKKGKSDATLIIIPGMNHVLKEAPADKDQNLATYKNPDLPLKAELIPDIVKFINGIN</sequence>
<feature type="domain" description="DUF3887" evidence="3">
    <location>
        <begin position="74"/>
        <end position="153"/>
    </location>
</feature>
<evidence type="ECO:0000313" key="4">
    <source>
        <dbReference type="EMBL" id="QEC63111.1"/>
    </source>
</evidence>
<organism evidence="4 5">
    <name type="scientific">Mucilaginibacter ginsenosidivorans</name>
    <dbReference type="NCBI Taxonomy" id="398053"/>
    <lineage>
        <taxon>Bacteria</taxon>
        <taxon>Pseudomonadati</taxon>
        <taxon>Bacteroidota</taxon>
        <taxon>Sphingobacteriia</taxon>
        <taxon>Sphingobacteriales</taxon>
        <taxon>Sphingobacteriaceae</taxon>
        <taxon>Mucilaginibacter</taxon>
    </lineage>
</organism>
<dbReference type="GO" id="GO:0052689">
    <property type="term" value="F:carboxylic ester hydrolase activity"/>
    <property type="evidence" value="ECO:0007669"/>
    <property type="project" value="TreeGrafter"/>
</dbReference>
<dbReference type="InterPro" id="IPR053145">
    <property type="entry name" value="AB_hydrolase_Est10"/>
</dbReference>
<evidence type="ECO:0000259" key="3">
    <source>
        <dbReference type="Pfam" id="PF13026"/>
    </source>
</evidence>
<accession>A0A5B8UXP0</accession>
<dbReference type="InterPro" id="IPR022742">
    <property type="entry name" value="Hydrolase_4"/>
</dbReference>
<dbReference type="AlphaFoldDB" id="A0A5B8UXP0"/>
<name>A0A5B8UXP0_9SPHI</name>
<dbReference type="SUPFAM" id="SSF53474">
    <property type="entry name" value="alpha/beta-Hydrolases"/>
    <property type="match status" value="1"/>
</dbReference>
<proteinExistence type="predicted"/>
<dbReference type="Pfam" id="PF13026">
    <property type="entry name" value="DUF3887"/>
    <property type="match status" value="1"/>
</dbReference>
<dbReference type="Gene3D" id="3.10.450.590">
    <property type="match status" value="1"/>
</dbReference>
<evidence type="ECO:0000259" key="2">
    <source>
        <dbReference type="Pfam" id="PF12146"/>
    </source>
</evidence>